<dbReference type="Proteomes" id="UP000297693">
    <property type="component" value="Unassembled WGS sequence"/>
</dbReference>
<evidence type="ECO:0000256" key="1">
    <source>
        <dbReference type="SAM" id="MobiDB-lite"/>
    </source>
</evidence>
<name>A0A4R9KCR4_9LEPT</name>
<sequence length="193" mass="21235">MTTLSNEHIKNYLSSVAVKHFPKDTKVFSEGEDSNGIMYFVFSGKLMVTKTTGMGEELILRQIGPGEFFGELALIQRAPRAANVIAISDDTKVGIITKTVFLGMGNHSPGFLSVLLNSVIRRLTEVEEKVEERKQELHEMINQMDLYKSNTTNVNSSETPNENVGEGEEPPAELPIPIDPSLTGAPVETPKTE</sequence>
<dbReference type="InterPro" id="IPR018488">
    <property type="entry name" value="cNMP-bd_CS"/>
</dbReference>
<feature type="compositionally biased region" description="Polar residues" evidence="1">
    <location>
        <begin position="148"/>
        <end position="157"/>
    </location>
</feature>
<dbReference type="InterPro" id="IPR014710">
    <property type="entry name" value="RmlC-like_jellyroll"/>
</dbReference>
<keyword evidence="4" id="KW-1185">Reference proteome</keyword>
<evidence type="ECO:0000313" key="4">
    <source>
        <dbReference type="Proteomes" id="UP000297693"/>
    </source>
</evidence>
<dbReference type="Pfam" id="PF00027">
    <property type="entry name" value="cNMP_binding"/>
    <property type="match status" value="1"/>
</dbReference>
<dbReference type="AlphaFoldDB" id="A0A4R9KCR4"/>
<dbReference type="Gene3D" id="2.60.120.10">
    <property type="entry name" value="Jelly Rolls"/>
    <property type="match status" value="1"/>
</dbReference>
<dbReference type="SMART" id="SM00100">
    <property type="entry name" value="cNMP"/>
    <property type="match status" value="1"/>
</dbReference>
<dbReference type="CDD" id="cd00038">
    <property type="entry name" value="CAP_ED"/>
    <property type="match status" value="1"/>
</dbReference>
<gene>
    <name evidence="3" type="ORF">EHQ58_00580</name>
</gene>
<dbReference type="SUPFAM" id="SSF51206">
    <property type="entry name" value="cAMP-binding domain-like"/>
    <property type="match status" value="1"/>
</dbReference>
<dbReference type="EMBL" id="RQGD01000002">
    <property type="protein sequence ID" value="TGL63896.1"/>
    <property type="molecule type" value="Genomic_DNA"/>
</dbReference>
<accession>A0A4R9KCR4</accession>
<comment type="caution">
    <text evidence="3">The sequence shown here is derived from an EMBL/GenBank/DDBJ whole genome shotgun (WGS) entry which is preliminary data.</text>
</comment>
<dbReference type="PANTHER" id="PTHR23011">
    <property type="entry name" value="CYCLIC NUCLEOTIDE-BINDING DOMAIN CONTAINING PROTEIN"/>
    <property type="match status" value="1"/>
</dbReference>
<dbReference type="PROSITE" id="PS00889">
    <property type="entry name" value="CNMP_BINDING_2"/>
    <property type="match status" value="1"/>
</dbReference>
<reference evidence="3" key="1">
    <citation type="journal article" date="2019" name="PLoS Negl. Trop. Dis.">
        <title>Revisiting the worldwide diversity of Leptospira species in the environment.</title>
        <authorList>
            <person name="Vincent A.T."/>
            <person name="Schiettekatte O."/>
            <person name="Bourhy P."/>
            <person name="Veyrier F.J."/>
            <person name="Picardeau M."/>
        </authorList>
    </citation>
    <scope>NUCLEOTIDE SEQUENCE [LARGE SCALE GENOMIC DNA]</scope>
    <source>
        <strain evidence="3">201702476</strain>
    </source>
</reference>
<dbReference type="InterPro" id="IPR018490">
    <property type="entry name" value="cNMP-bd_dom_sf"/>
</dbReference>
<feature type="domain" description="Cyclic nucleotide-binding" evidence="2">
    <location>
        <begin position="1"/>
        <end position="101"/>
    </location>
</feature>
<evidence type="ECO:0000313" key="3">
    <source>
        <dbReference type="EMBL" id="TGL63896.1"/>
    </source>
</evidence>
<feature type="region of interest" description="Disordered" evidence="1">
    <location>
        <begin position="148"/>
        <end position="193"/>
    </location>
</feature>
<proteinExistence type="predicted"/>
<evidence type="ECO:0000259" key="2">
    <source>
        <dbReference type="PROSITE" id="PS50042"/>
    </source>
</evidence>
<dbReference type="PANTHER" id="PTHR23011:SF28">
    <property type="entry name" value="CYCLIC NUCLEOTIDE-BINDING DOMAIN CONTAINING PROTEIN"/>
    <property type="match status" value="1"/>
</dbReference>
<dbReference type="InterPro" id="IPR000595">
    <property type="entry name" value="cNMP-bd_dom"/>
</dbReference>
<dbReference type="PROSITE" id="PS50042">
    <property type="entry name" value="CNMP_BINDING_3"/>
    <property type="match status" value="1"/>
</dbReference>
<dbReference type="PRINTS" id="PR00103">
    <property type="entry name" value="CAMPKINASE"/>
</dbReference>
<dbReference type="OrthoDB" id="341747at2"/>
<organism evidence="3 4">
    <name type="scientific">Leptospira ognonensis</name>
    <dbReference type="NCBI Taxonomy" id="2484945"/>
    <lineage>
        <taxon>Bacteria</taxon>
        <taxon>Pseudomonadati</taxon>
        <taxon>Spirochaetota</taxon>
        <taxon>Spirochaetia</taxon>
        <taxon>Leptospirales</taxon>
        <taxon>Leptospiraceae</taxon>
        <taxon>Leptospira</taxon>
    </lineage>
</organism>
<protein>
    <submittedName>
        <fullName evidence="3">Cyclic nucleotide-binding domain-containing protein</fullName>
    </submittedName>
</protein>